<accession>A0A9P8WFN9</accession>
<keyword evidence="3" id="KW-1185">Reference proteome</keyword>
<sequence length="127" mass="14234">MPANDNSASSGSEDADPSVVAIECQKRIAKLKSDRVNRMNAVVQECNGALSDVRSRVIANQEERRNKESQVYAASVKKLLDAIERRKEMEAKMEDLVKKLHSTTQELEEMMLKAYGGREDDLKKHAA</sequence>
<feature type="coiled-coil region" evidence="1">
    <location>
        <begin position="79"/>
        <end position="113"/>
    </location>
</feature>
<dbReference type="AlphaFoldDB" id="A0A9P8WFN9"/>
<organism evidence="2 3">
    <name type="scientific">Thelonectria olida</name>
    <dbReference type="NCBI Taxonomy" id="1576542"/>
    <lineage>
        <taxon>Eukaryota</taxon>
        <taxon>Fungi</taxon>
        <taxon>Dikarya</taxon>
        <taxon>Ascomycota</taxon>
        <taxon>Pezizomycotina</taxon>
        <taxon>Sordariomycetes</taxon>
        <taxon>Hypocreomycetidae</taxon>
        <taxon>Hypocreales</taxon>
        <taxon>Nectriaceae</taxon>
        <taxon>Thelonectria</taxon>
    </lineage>
</organism>
<comment type="caution">
    <text evidence="2">The sequence shown here is derived from an EMBL/GenBank/DDBJ whole genome shotgun (WGS) entry which is preliminary data.</text>
</comment>
<dbReference type="EMBL" id="JAGPYM010000002">
    <property type="protein sequence ID" value="KAH6898615.1"/>
    <property type="molecule type" value="Genomic_DNA"/>
</dbReference>
<dbReference type="Proteomes" id="UP000777438">
    <property type="component" value="Unassembled WGS sequence"/>
</dbReference>
<dbReference type="OrthoDB" id="4923153at2759"/>
<protein>
    <submittedName>
        <fullName evidence="2">Uncharacterized protein</fullName>
    </submittedName>
</protein>
<evidence type="ECO:0000313" key="3">
    <source>
        <dbReference type="Proteomes" id="UP000777438"/>
    </source>
</evidence>
<proteinExistence type="predicted"/>
<name>A0A9P8WFN9_9HYPO</name>
<evidence type="ECO:0000256" key="1">
    <source>
        <dbReference type="SAM" id="Coils"/>
    </source>
</evidence>
<gene>
    <name evidence="2" type="ORF">B0T10DRAFT_555918</name>
</gene>
<reference evidence="2 3" key="1">
    <citation type="journal article" date="2021" name="Nat. Commun.">
        <title>Genetic determinants of endophytism in the Arabidopsis root mycobiome.</title>
        <authorList>
            <person name="Mesny F."/>
            <person name="Miyauchi S."/>
            <person name="Thiergart T."/>
            <person name="Pickel B."/>
            <person name="Atanasova L."/>
            <person name="Karlsson M."/>
            <person name="Huettel B."/>
            <person name="Barry K.W."/>
            <person name="Haridas S."/>
            <person name="Chen C."/>
            <person name="Bauer D."/>
            <person name="Andreopoulos W."/>
            <person name="Pangilinan J."/>
            <person name="LaButti K."/>
            <person name="Riley R."/>
            <person name="Lipzen A."/>
            <person name="Clum A."/>
            <person name="Drula E."/>
            <person name="Henrissat B."/>
            <person name="Kohler A."/>
            <person name="Grigoriev I.V."/>
            <person name="Martin F.M."/>
            <person name="Hacquard S."/>
        </authorList>
    </citation>
    <scope>NUCLEOTIDE SEQUENCE [LARGE SCALE GENOMIC DNA]</scope>
    <source>
        <strain evidence="2 3">MPI-CAGE-CH-0241</strain>
    </source>
</reference>
<keyword evidence="1" id="KW-0175">Coiled coil</keyword>
<evidence type="ECO:0000313" key="2">
    <source>
        <dbReference type="EMBL" id="KAH6898615.1"/>
    </source>
</evidence>